<comment type="caution">
    <text evidence="1">The sequence shown here is derived from an EMBL/GenBank/DDBJ whole genome shotgun (WGS) entry which is preliminary data.</text>
</comment>
<accession>A0A952FGI3</accession>
<dbReference type="EMBL" id="JAEKLZ010000107">
    <property type="protein sequence ID" value="MBW8724452.1"/>
    <property type="molecule type" value="Genomic_DNA"/>
</dbReference>
<name>A0A952FGI3_9PROT</name>
<reference evidence="1" key="1">
    <citation type="submission" date="2020-06" db="EMBL/GenBank/DDBJ databases">
        <title>Stable isotope informed genome-resolved metagenomics uncovers potential trophic interactions in rhizosphere soil.</title>
        <authorList>
            <person name="Starr E.P."/>
            <person name="Shi S."/>
            <person name="Blazewicz S.J."/>
            <person name="Koch B.J."/>
            <person name="Probst A.J."/>
            <person name="Hungate B.A."/>
            <person name="Pett-Ridge J."/>
            <person name="Firestone M.K."/>
            <person name="Banfield J.F."/>
        </authorList>
    </citation>
    <scope>NUCLEOTIDE SEQUENCE</scope>
    <source>
        <strain evidence="1">YM_69_17</strain>
    </source>
</reference>
<sequence>MLIGDAEVWVDRFRGFDDRFMDRIAALWPVCVEMLGPQPTEDTITINLVDRLCVDPVVRRLCHYVAYQQEPFGLAPDGTKYSKGKIDIAVLFDWERERYLAYECKRLNVIGTNGRSSLASAYVAEGMMRFITEQYAQDLPLGCMLGYVMDGDTAFARQQLTMAIVNHGPLALFDGPTSTPSVGAHPRFETRHARLGGRDINLRHTLLIYA</sequence>
<protein>
    <recommendedName>
        <fullName evidence="3">Restriction endonuclease</fullName>
    </recommendedName>
</protein>
<dbReference type="Proteomes" id="UP000700706">
    <property type="component" value="Unassembled WGS sequence"/>
</dbReference>
<organism evidence="1 2">
    <name type="scientific">Inquilinus limosus</name>
    <dbReference type="NCBI Taxonomy" id="171674"/>
    <lineage>
        <taxon>Bacteria</taxon>
        <taxon>Pseudomonadati</taxon>
        <taxon>Pseudomonadota</taxon>
        <taxon>Alphaproteobacteria</taxon>
        <taxon>Rhodospirillales</taxon>
        <taxon>Rhodospirillaceae</taxon>
        <taxon>Inquilinus</taxon>
    </lineage>
</organism>
<proteinExistence type="predicted"/>
<gene>
    <name evidence="1" type="ORF">JF625_04745</name>
</gene>
<evidence type="ECO:0000313" key="2">
    <source>
        <dbReference type="Proteomes" id="UP000700706"/>
    </source>
</evidence>
<evidence type="ECO:0008006" key="3">
    <source>
        <dbReference type="Google" id="ProtNLM"/>
    </source>
</evidence>
<dbReference type="AlphaFoldDB" id="A0A952FGI3"/>
<evidence type="ECO:0000313" key="1">
    <source>
        <dbReference type="EMBL" id="MBW8724452.1"/>
    </source>
</evidence>